<dbReference type="EMBL" id="BPLR01003944">
    <property type="protein sequence ID" value="GIX90511.1"/>
    <property type="molecule type" value="Genomic_DNA"/>
</dbReference>
<proteinExistence type="predicted"/>
<dbReference type="AlphaFoldDB" id="A0AAV4P0H3"/>
<protein>
    <submittedName>
        <fullName evidence="1">Uncharacterized protein</fullName>
    </submittedName>
</protein>
<evidence type="ECO:0000313" key="1">
    <source>
        <dbReference type="EMBL" id="GIX90511.1"/>
    </source>
</evidence>
<dbReference type="Proteomes" id="UP001054945">
    <property type="component" value="Unassembled WGS sequence"/>
</dbReference>
<comment type="caution">
    <text evidence="1">The sequence shown here is derived from an EMBL/GenBank/DDBJ whole genome shotgun (WGS) entry which is preliminary data.</text>
</comment>
<gene>
    <name evidence="1" type="ORF">CEXT_128061</name>
</gene>
<name>A0AAV4P0H3_CAEEX</name>
<evidence type="ECO:0000313" key="2">
    <source>
        <dbReference type="Proteomes" id="UP001054945"/>
    </source>
</evidence>
<reference evidence="1 2" key="1">
    <citation type="submission" date="2021-06" db="EMBL/GenBank/DDBJ databases">
        <title>Caerostris extrusa draft genome.</title>
        <authorList>
            <person name="Kono N."/>
            <person name="Arakawa K."/>
        </authorList>
    </citation>
    <scope>NUCLEOTIDE SEQUENCE [LARGE SCALE GENOMIC DNA]</scope>
</reference>
<organism evidence="1 2">
    <name type="scientific">Caerostris extrusa</name>
    <name type="common">Bark spider</name>
    <name type="synonym">Caerostris bankana</name>
    <dbReference type="NCBI Taxonomy" id="172846"/>
    <lineage>
        <taxon>Eukaryota</taxon>
        <taxon>Metazoa</taxon>
        <taxon>Ecdysozoa</taxon>
        <taxon>Arthropoda</taxon>
        <taxon>Chelicerata</taxon>
        <taxon>Arachnida</taxon>
        <taxon>Araneae</taxon>
        <taxon>Araneomorphae</taxon>
        <taxon>Entelegynae</taxon>
        <taxon>Araneoidea</taxon>
        <taxon>Araneidae</taxon>
        <taxon>Caerostris</taxon>
    </lineage>
</organism>
<keyword evidence="2" id="KW-1185">Reference proteome</keyword>
<accession>A0AAV4P0H3</accession>
<sequence>MQPPQAIGSIRFQVIKPDIPKSAFAETAHESKSAFANPSTAVSGIYGWRGIIHLLFDFRGHYVECWLDSGALNGNEERWSCARNDSGDESKSAFAYPRAAVNGEFVDGEGSSPSFDFRAHYWECWLDSGALNGNEERCSCPPQAMGSIRFEWSEIPKRAFAATSVGGHCSANQETPIFVMDMSLVIRGAFRKMHHYSYLNFHPECGKRLLESGKKLITGSWT</sequence>